<dbReference type="PRINTS" id="PR00072">
    <property type="entry name" value="MALOXRDTASE"/>
</dbReference>
<feature type="binding site" evidence="5">
    <location>
        <position position="133"/>
    </location>
    <ligand>
        <name>a divalent metal cation</name>
        <dbReference type="ChEBI" id="CHEBI:60240"/>
    </ligand>
</feature>
<dbReference type="Gene3D" id="3.40.50.10380">
    <property type="entry name" value="Malic enzyme, N-terminal domain"/>
    <property type="match status" value="1"/>
</dbReference>
<dbReference type="Proteomes" id="UP000031838">
    <property type="component" value="Chromosome 2"/>
</dbReference>
<keyword evidence="5 6" id="KW-0479">Metal-binding</keyword>
<feature type="domain" description="Malic enzyme N-terminal" evidence="8">
    <location>
        <begin position="14"/>
        <end position="147"/>
    </location>
</feature>
<feature type="active site" description="Proton acceptor" evidence="3">
    <location>
        <position position="90"/>
    </location>
</feature>
<gene>
    <name evidence="9" type="ORF">BGL_2c15810</name>
</gene>
<accession>A0A0B6S1U7</accession>
<dbReference type="EMBL" id="CP002581">
    <property type="protein sequence ID" value="AJK49648.1"/>
    <property type="molecule type" value="Genomic_DNA"/>
</dbReference>
<dbReference type="InterPro" id="IPR012301">
    <property type="entry name" value="Malic_N_dom"/>
</dbReference>
<dbReference type="InterPro" id="IPR051674">
    <property type="entry name" value="Malate_Decarboxylase"/>
</dbReference>
<evidence type="ECO:0000313" key="10">
    <source>
        <dbReference type="Proteomes" id="UP000031838"/>
    </source>
</evidence>
<evidence type="ECO:0000256" key="3">
    <source>
        <dbReference type="PIRSR" id="PIRSR000106-1"/>
    </source>
</evidence>
<dbReference type="InterPro" id="IPR036291">
    <property type="entry name" value="NAD(P)-bd_dom_sf"/>
</dbReference>
<evidence type="ECO:0000259" key="8">
    <source>
        <dbReference type="SMART" id="SM01274"/>
    </source>
</evidence>
<evidence type="ECO:0000256" key="6">
    <source>
        <dbReference type="RuleBase" id="RU003427"/>
    </source>
</evidence>
<feature type="binding site" evidence="5">
    <location>
        <position position="158"/>
    </location>
    <ligand>
        <name>a divalent metal cation</name>
        <dbReference type="ChEBI" id="CHEBI:60240"/>
    </ligand>
</feature>
<reference evidence="10" key="1">
    <citation type="submission" date="2011-03" db="EMBL/GenBank/DDBJ databases">
        <authorList>
            <person name="Voget S."/>
            <person name="Streit W.R."/>
            <person name="Jaeger K.E."/>
            <person name="Daniel R."/>
        </authorList>
    </citation>
    <scope>NUCLEOTIDE SEQUENCE [LARGE SCALE GENOMIC DNA]</scope>
    <source>
        <strain evidence="10">PG1</strain>
    </source>
</reference>
<dbReference type="SUPFAM" id="SSF51735">
    <property type="entry name" value="NAD(P)-binding Rossmann-fold domains"/>
    <property type="match status" value="1"/>
</dbReference>
<proteinExistence type="inferred from homology"/>
<keyword evidence="10" id="KW-1185">Reference proteome</keyword>
<reference evidence="9 10" key="2">
    <citation type="journal article" date="2016" name="Appl. Microbiol. Biotechnol.">
        <title>Mutations improving production and secretion of extracellular lipase by Burkholderia glumae PG1.</title>
        <authorList>
            <person name="Knapp A."/>
            <person name="Voget S."/>
            <person name="Gao R."/>
            <person name="Zaburannyi N."/>
            <person name="Krysciak D."/>
            <person name="Breuer M."/>
            <person name="Hauer B."/>
            <person name="Streit W.R."/>
            <person name="Muller R."/>
            <person name="Daniel R."/>
            <person name="Jaeger K.E."/>
        </authorList>
    </citation>
    <scope>NUCLEOTIDE SEQUENCE [LARGE SCALE GENOMIC DNA]</scope>
    <source>
        <strain evidence="9 10">PG1</strain>
    </source>
</reference>
<dbReference type="InterPro" id="IPR001891">
    <property type="entry name" value="Malic_OxRdtase"/>
</dbReference>
<sequence>MADLSHPAFDAHLGGKLEVVGRVRIDTREDLARVYTPGFAHVAAAIHRDPALIRRYTIRQNTVAIVTDGTAVSGIGNVGPHAALPVMEGKALVFRRFAGLNAVPLCLATTDPDQIVETVERIAPAFGAVMLEDISAPRCFEIETRLHERLEIPVMHDDQHATAISAGAALVNALKLVGKRVETIKVVMVGAGAAGTGCAKMFLNLGVRRLIGCDRAGAIHRGRADLNDAKAWFARHANPDQETGSLREVLAGADVFLGVSGPGVVTADEIRLMARRPIIFALANPQPEIMPADLRDIDAIVATGRSDLPNQIDGGLAYPGLFRGVLDVGAAKFSEAMKLAAAQALARLVDGAALEAGRIVPDIFDERVMPAVAAAVAAAATPAARAA</sequence>
<dbReference type="Gene3D" id="3.40.50.720">
    <property type="entry name" value="NAD(P)-binding Rossmann-like Domain"/>
    <property type="match status" value="1"/>
</dbReference>
<dbReference type="GO" id="GO:0004470">
    <property type="term" value="F:malic enzyme activity"/>
    <property type="evidence" value="ECO:0007669"/>
    <property type="project" value="InterPro"/>
</dbReference>
<evidence type="ECO:0000256" key="1">
    <source>
        <dbReference type="ARBA" id="ARBA00008785"/>
    </source>
</evidence>
<dbReference type="HOGENOM" id="CLU_034446_2_1_4"/>
<dbReference type="PANTHER" id="PTHR43237">
    <property type="entry name" value="NADP-DEPENDENT MALIC ENZYME"/>
    <property type="match status" value="1"/>
</dbReference>
<organism evidence="9 10">
    <name type="scientific">Burkholderia plantarii</name>
    <dbReference type="NCBI Taxonomy" id="41899"/>
    <lineage>
        <taxon>Bacteria</taxon>
        <taxon>Pseudomonadati</taxon>
        <taxon>Pseudomonadota</taxon>
        <taxon>Betaproteobacteria</taxon>
        <taxon>Burkholderiales</taxon>
        <taxon>Burkholderiaceae</taxon>
        <taxon>Burkholderia</taxon>
    </lineage>
</organism>
<dbReference type="KEGG" id="bgp:BGL_2c15810"/>
<comment type="similarity">
    <text evidence="1 6">Belongs to the malic enzymes family.</text>
</comment>
<evidence type="ECO:0000313" key="9">
    <source>
        <dbReference type="EMBL" id="AJK49648.1"/>
    </source>
</evidence>
<dbReference type="Pfam" id="PF03949">
    <property type="entry name" value="Malic_M"/>
    <property type="match status" value="1"/>
</dbReference>
<dbReference type="GO" id="GO:0016616">
    <property type="term" value="F:oxidoreductase activity, acting on the CH-OH group of donors, NAD or NADP as acceptor"/>
    <property type="evidence" value="ECO:0007669"/>
    <property type="project" value="InterPro"/>
</dbReference>
<feature type="active site" description="Proton donor" evidence="3">
    <location>
        <position position="35"/>
    </location>
</feature>
<evidence type="ECO:0000256" key="5">
    <source>
        <dbReference type="PIRSR" id="PIRSR000106-3"/>
    </source>
</evidence>
<dbReference type="RefSeq" id="WP_080937423.1">
    <property type="nucleotide sequence ID" value="NZ_CP002581.1"/>
</dbReference>
<dbReference type="Pfam" id="PF00390">
    <property type="entry name" value="malic"/>
    <property type="match status" value="2"/>
</dbReference>
<feature type="domain" description="Malic enzyme NAD-binding" evidence="7">
    <location>
        <begin position="159"/>
        <end position="381"/>
    </location>
</feature>
<keyword evidence="2 9" id="KW-0560">Oxidoreductase</keyword>
<evidence type="ECO:0000259" key="7">
    <source>
        <dbReference type="SMART" id="SM00919"/>
    </source>
</evidence>
<protein>
    <submittedName>
        <fullName evidence="9">NAD-dependent malic enzyme</fullName>
        <ecNumber evidence="9">1.1.1.38</ecNumber>
    </submittedName>
</protein>
<evidence type="ECO:0000256" key="4">
    <source>
        <dbReference type="PIRSR" id="PIRSR000106-2"/>
    </source>
</evidence>
<dbReference type="PIRSF" id="PIRSF000106">
    <property type="entry name" value="ME"/>
    <property type="match status" value="1"/>
</dbReference>
<evidence type="ECO:0000256" key="2">
    <source>
        <dbReference type="ARBA" id="ARBA00023002"/>
    </source>
</evidence>
<feature type="binding site" evidence="5">
    <location>
        <position position="132"/>
    </location>
    <ligand>
        <name>a divalent metal cation</name>
        <dbReference type="ChEBI" id="CHEBI:60240"/>
    </ligand>
</feature>
<comment type="cofactor">
    <cofactor evidence="5">
        <name>Mg(2+)</name>
        <dbReference type="ChEBI" id="CHEBI:18420"/>
    </cofactor>
    <cofactor evidence="5">
        <name>Mn(2+)</name>
        <dbReference type="ChEBI" id="CHEBI:29035"/>
    </cofactor>
    <text evidence="5">Divalent metal cations. Prefers magnesium or manganese.</text>
</comment>
<dbReference type="InterPro" id="IPR037062">
    <property type="entry name" value="Malic_N_dom_sf"/>
</dbReference>
<dbReference type="GO" id="GO:0051287">
    <property type="term" value="F:NAD binding"/>
    <property type="evidence" value="ECO:0007669"/>
    <property type="project" value="InterPro"/>
</dbReference>
<dbReference type="SMART" id="SM01274">
    <property type="entry name" value="malic"/>
    <property type="match status" value="1"/>
</dbReference>
<feature type="binding site" evidence="4">
    <location>
        <position position="284"/>
    </location>
    <ligand>
        <name>(S)-malate</name>
        <dbReference type="ChEBI" id="CHEBI:15589"/>
    </ligand>
</feature>
<dbReference type="InterPro" id="IPR012302">
    <property type="entry name" value="Malic_NAD-bd"/>
</dbReference>
<name>A0A0B6S1U7_BURPL</name>
<dbReference type="GO" id="GO:0046872">
    <property type="term" value="F:metal ion binding"/>
    <property type="evidence" value="ECO:0007669"/>
    <property type="project" value="UniProtKB-KW"/>
</dbReference>
<dbReference type="EC" id="1.1.1.38" evidence="9"/>
<dbReference type="SUPFAM" id="SSF53223">
    <property type="entry name" value="Aminoacid dehydrogenase-like, N-terminal domain"/>
    <property type="match status" value="1"/>
</dbReference>
<dbReference type="SMART" id="SM00919">
    <property type="entry name" value="Malic_M"/>
    <property type="match status" value="1"/>
</dbReference>
<dbReference type="PANTHER" id="PTHR43237:SF4">
    <property type="entry name" value="NADP-DEPENDENT MALIC ENZYME"/>
    <property type="match status" value="1"/>
</dbReference>
<dbReference type="InterPro" id="IPR046346">
    <property type="entry name" value="Aminoacid_DH-like_N_sf"/>
</dbReference>
<dbReference type="AlphaFoldDB" id="A0A0B6S1U7"/>